<feature type="binding site" evidence="9">
    <location>
        <position position="100"/>
    </location>
    <ligand>
        <name>substrate</name>
    </ligand>
</feature>
<name>A0A1T4QPK1_9FIRM</name>
<evidence type="ECO:0000256" key="1">
    <source>
        <dbReference type="ARBA" id="ARBA00004739"/>
    </source>
</evidence>
<dbReference type="GO" id="GO:0010133">
    <property type="term" value="P:L-proline catabolic process to L-glutamate"/>
    <property type="evidence" value="ECO:0007669"/>
    <property type="project" value="UniProtKB-UniPathway"/>
</dbReference>
<evidence type="ECO:0000313" key="13">
    <source>
        <dbReference type="Proteomes" id="UP000189933"/>
    </source>
</evidence>
<reference evidence="13" key="1">
    <citation type="submission" date="2017-02" db="EMBL/GenBank/DDBJ databases">
        <authorList>
            <person name="Varghese N."/>
            <person name="Submissions S."/>
        </authorList>
    </citation>
    <scope>NUCLEOTIDE SEQUENCE [LARGE SCALE GENOMIC DNA]</scope>
    <source>
        <strain evidence="13">DSM 16521</strain>
    </source>
</reference>
<keyword evidence="6" id="KW-0560">Oxidoreductase</keyword>
<evidence type="ECO:0000256" key="3">
    <source>
        <dbReference type="ARBA" id="ARBA00022630"/>
    </source>
</evidence>
<evidence type="ECO:0000313" key="12">
    <source>
        <dbReference type="EMBL" id="SKA05712.1"/>
    </source>
</evidence>
<dbReference type="SUPFAM" id="SSF51730">
    <property type="entry name" value="FAD-linked oxidoreductase"/>
    <property type="match status" value="1"/>
</dbReference>
<evidence type="ECO:0000256" key="10">
    <source>
        <dbReference type="PIRSR" id="PIRSR000196-2"/>
    </source>
</evidence>
<gene>
    <name evidence="12" type="ORF">SAMN02745885_01753</name>
</gene>
<feature type="binding site" evidence="10">
    <location>
        <begin position="189"/>
        <end position="191"/>
    </location>
    <ligand>
        <name>FAD</name>
        <dbReference type="ChEBI" id="CHEBI:57692"/>
    </ligand>
</feature>
<feature type="binding site" evidence="10">
    <location>
        <position position="203"/>
    </location>
    <ligand>
        <name>FAD</name>
        <dbReference type="ChEBI" id="CHEBI:57692"/>
    </ligand>
</feature>
<evidence type="ECO:0000256" key="2">
    <source>
        <dbReference type="ARBA" id="ARBA00012695"/>
    </source>
</evidence>
<dbReference type="RefSeq" id="WP_242952059.1">
    <property type="nucleotide sequence ID" value="NZ_FUXM01000020.1"/>
</dbReference>
<dbReference type="InterPro" id="IPR008219">
    <property type="entry name" value="PRODH_bac_arc"/>
</dbReference>
<evidence type="ECO:0000256" key="4">
    <source>
        <dbReference type="ARBA" id="ARBA00022741"/>
    </source>
</evidence>
<dbReference type="EC" id="1.5.5.2" evidence="2"/>
<proteinExistence type="predicted"/>
<evidence type="ECO:0000256" key="5">
    <source>
        <dbReference type="ARBA" id="ARBA00022827"/>
    </source>
</evidence>
<dbReference type="Pfam" id="PF01619">
    <property type="entry name" value="Pro_dh"/>
    <property type="match status" value="1"/>
</dbReference>
<comment type="pathway">
    <text evidence="1">Amino-acid degradation; L-proline degradation into L-glutamate; L-glutamate from L-proline: step 1/2.</text>
</comment>
<dbReference type="Gene3D" id="3.20.20.220">
    <property type="match status" value="1"/>
</dbReference>
<keyword evidence="3" id="KW-0285">Flavoprotein</keyword>
<dbReference type="UniPathway" id="UPA00261">
    <property type="reaction ID" value="UER00373"/>
</dbReference>
<dbReference type="Proteomes" id="UP000189933">
    <property type="component" value="Unassembled WGS sequence"/>
</dbReference>
<keyword evidence="4 10" id="KW-0547">Nucleotide-binding</keyword>
<dbReference type="AlphaFoldDB" id="A0A1T4QPK1"/>
<dbReference type="InterPro" id="IPR002872">
    <property type="entry name" value="Proline_DH_dom"/>
</dbReference>
<dbReference type="PIRSF" id="PIRSF000196">
    <property type="entry name" value="Pro_dehydrog"/>
    <property type="match status" value="1"/>
</dbReference>
<evidence type="ECO:0000256" key="8">
    <source>
        <dbReference type="ARBA" id="ARBA00048779"/>
    </source>
</evidence>
<keyword evidence="13" id="KW-1185">Reference proteome</keyword>
<dbReference type="InterPro" id="IPR029041">
    <property type="entry name" value="FAD-linked_oxidoreductase-like"/>
</dbReference>
<comment type="catalytic activity">
    <reaction evidence="8">
        <text>L-proline + a quinone = (S)-1-pyrroline-5-carboxylate + a quinol + H(+)</text>
        <dbReference type="Rhea" id="RHEA:23784"/>
        <dbReference type="ChEBI" id="CHEBI:15378"/>
        <dbReference type="ChEBI" id="CHEBI:17388"/>
        <dbReference type="ChEBI" id="CHEBI:24646"/>
        <dbReference type="ChEBI" id="CHEBI:60039"/>
        <dbReference type="ChEBI" id="CHEBI:132124"/>
        <dbReference type="EC" id="1.5.5.2"/>
    </reaction>
</comment>
<feature type="binding site" evidence="10">
    <location>
        <position position="135"/>
    </location>
    <ligand>
        <name>FAD</name>
        <dbReference type="ChEBI" id="CHEBI:57692"/>
    </ligand>
</feature>
<evidence type="ECO:0000256" key="7">
    <source>
        <dbReference type="ARBA" id="ARBA00023062"/>
    </source>
</evidence>
<feature type="binding site" evidence="10">
    <location>
        <begin position="228"/>
        <end position="229"/>
    </location>
    <ligand>
        <name>FAD</name>
        <dbReference type="ChEBI" id="CHEBI:57692"/>
    </ligand>
</feature>
<feature type="domain" description="Proline dehydrogenase" evidence="11">
    <location>
        <begin position="46"/>
        <end position="299"/>
    </location>
</feature>
<evidence type="ECO:0000259" key="11">
    <source>
        <dbReference type="Pfam" id="PF01619"/>
    </source>
</evidence>
<feature type="binding site" evidence="10">
    <location>
        <position position="165"/>
    </location>
    <ligand>
        <name>FAD</name>
        <dbReference type="ChEBI" id="CHEBI:57692"/>
    </ligand>
</feature>
<comment type="cofactor">
    <cofactor evidence="10">
        <name>FAD</name>
        <dbReference type="ChEBI" id="CHEBI:57692"/>
    </cofactor>
    <text evidence="10">Binds 1 FAD per subunit.</text>
</comment>
<feature type="binding site" evidence="9">
    <location>
        <position position="290"/>
    </location>
    <ligand>
        <name>substrate</name>
    </ligand>
</feature>
<evidence type="ECO:0000256" key="9">
    <source>
        <dbReference type="PIRSR" id="PIRSR000196-1"/>
    </source>
</evidence>
<accession>A0A1T4QPK1</accession>
<feature type="binding site" evidence="9">
    <location>
        <position position="291"/>
    </location>
    <ligand>
        <name>substrate</name>
    </ligand>
</feature>
<dbReference type="PANTHER" id="PTHR13914">
    <property type="entry name" value="PROLINE OXIDASE"/>
    <property type="match status" value="1"/>
</dbReference>
<dbReference type="GO" id="GO:0000166">
    <property type="term" value="F:nucleotide binding"/>
    <property type="evidence" value="ECO:0007669"/>
    <property type="project" value="UniProtKB-KW"/>
</dbReference>
<evidence type="ECO:0000256" key="6">
    <source>
        <dbReference type="ARBA" id="ARBA00023002"/>
    </source>
</evidence>
<dbReference type="PANTHER" id="PTHR13914:SF0">
    <property type="entry name" value="PROLINE DEHYDROGENASE 1, MITOCHONDRIAL"/>
    <property type="match status" value="1"/>
</dbReference>
<dbReference type="InterPro" id="IPR015659">
    <property type="entry name" value="Proline_oxidase"/>
</dbReference>
<organism evidence="12 13">
    <name type="scientific">Carboxydocella sporoproducens DSM 16521</name>
    <dbReference type="NCBI Taxonomy" id="1121270"/>
    <lineage>
        <taxon>Bacteria</taxon>
        <taxon>Bacillati</taxon>
        <taxon>Bacillota</taxon>
        <taxon>Clostridia</taxon>
        <taxon>Eubacteriales</taxon>
        <taxon>Clostridiales Family XVI. Incertae Sedis</taxon>
        <taxon>Carboxydocella</taxon>
    </lineage>
</organism>
<keyword evidence="5 10" id="KW-0274">FAD</keyword>
<dbReference type="GO" id="GO:0004657">
    <property type="term" value="F:proline dehydrogenase activity"/>
    <property type="evidence" value="ECO:0007669"/>
    <property type="project" value="UniProtKB-EC"/>
</dbReference>
<sequence length="309" mass="35812">MDMNLLARKIILTIAANKTVVNLVSKHGMKWGAARFVAGSTLAEAVQRVKELNSRGIDVTLDHLGESITSKEQAREAVEACLAILDAIHQEKLRANLSLKLTQIGLDIDYDFCLNNMREILERAQKYNNFVRIDMEDSDHCQITFDLFYTLLNEYGPERVGIVVQAYLYRTAGDVEELIKRKSTIRLCKGAYKEPAEVAYPSKKDVDANYLKLAKTYLRSGVYFGAATHDEKIIRELMEFVEKEGLRKEQFEFQMLYGIRRDLQEELVKKGWRMRVYVPYGKDWYPYFSRRLAERPANLFFILKNMLKP</sequence>
<protein>
    <recommendedName>
        <fullName evidence="2">proline dehydrogenase</fullName>
        <ecNumber evidence="2">1.5.5.2</ecNumber>
    </recommendedName>
</protein>
<dbReference type="EMBL" id="FUXM01000020">
    <property type="protein sequence ID" value="SKA05712.1"/>
    <property type="molecule type" value="Genomic_DNA"/>
</dbReference>
<keyword evidence="7" id="KW-0642">Proline metabolism</keyword>